<keyword evidence="3 7" id="KW-0507">mRNA processing</keyword>
<dbReference type="Proteomes" id="UP001189429">
    <property type="component" value="Unassembled WGS sequence"/>
</dbReference>
<feature type="region of interest" description="Disordered" evidence="8">
    <location>
        <begin position="171"/>
        <end position="217"/>
    </location>
</feature>
<evidence type="ECO:0000256" key="8">
    <source>
        <dbReference type="SAM" id="MobiDB-lite"/>
    </source>
</evidence>
<accession>A0ABN9VIP8</accession>
<dbReference type="EMBL" id="CAUYUJ010017242">
    <property type="protein sequence ID" value="CAK0873117.1"/>
    <property type="molecule type" value="Genomic_DNA"/>
</dbReference>
<feature type="region of interest" description="Disordered" evidence="8">
    <location>
        <begin position="261"/>
        <end position="333"/>
    </location>
</feature>
<feature type="compositionally biased region" description="Basic and acidic residues" evidence="8">
    <location>
        <begin position="271"/>
        <end position="294"/>
    </location>
</feature>
<feature type="compositionally biased region" description="Basic and acidic residues" evidence="8">
    <location>
        <begin position="195"/>
        <end position="217"/>
    </location>
</feature>
<gene>
    <name evidence="9" type="ORF">PCOR1329_LOCUS58414</name>
</gene>
<keyword evidence="4 7" id="KW-0747">Spliceosome</keyword>
<evidence type="ECO:0000256" key="7">
    <source>
        <dbReference type="RuleBase" id="RU367025"/>
    </source>
</evidence>
<dbReference type="InterPro" id="IPR005037">
    <property type="entry name" value="PRP38"/>
</dbReference>
<comment type="similarity">
    <text evidence="2 7">Belongs to the PRP38 family.</text>
</comment>
<keyword evidence="6 7" id="KW-0539">Nucleus</keyword>
<evidence type="ECO:0000256" key="3">
    <source>
        <dbReference type="ARBA" id="ARBA00022664"/>
    </source>
</evidence>
<dbReference type="PANTHER" id="PTHR23142">
    <property type="entry name" value="PRE-MRNA-SPLICING FACTOR 38A-RELATED"/>
    <property type="match status" value="1"/>
</dbReference>
<proteinExistence type="inferred from homology"/>
<feature type="compositionally biased region" description="Basic and acidic residues" evidence="8">
    <location>
        <begin position="323"/>
        <end position="333"/>
    </location>
</feature>
<evidence type="ECO:0000256" key="6">
    <source>
        <dbReference type="ARBA" id="ARBA00023242"/>
    </source>
</evidence>
<keyword evidence="10" id="KW-1185">Reference proteome</keyword>
<sequence length="333" mass="38253">MPDAEDLGEVYAVIDNDSAIVRCVGFLYMRMVIAPSHLWEKLEEYLFDKMELQYADGGKTVTTTIGEYVESLLIKDKYFNSPLPRIPVKVRQTLDKELAPLAQYRKRMDANRVTFREVKIKDAPVEAVVDGRWVSGRAKELVGRRVARKVRVQLDDGGEVTVHLGKVVLREERSKSRSCSRSGSRERRRSRSRSNRREPDWSRYKGKSDKQMVDEMREKAKEEAVCGTGQVYAKRPKAADFYMAMQTGGPTHESRLIEEDRGAHIRRPRPEHKSQEEQELDKRLATQKEEDRQRNMRSIYEKYGSAGKTAAQKASTPSASWNDVDKPDTLRLG</sequence>
<evidence type="ECO:0000256" key="5">
    <source>
        <dbReference type="ARBA" id="ARBA00023187"/>
    </source>
</evidence>
<comment type="function">
    <text evidence="7">Required for pre-mRNA splicing.</text>
</comment>
<evidence type="ECO:0000256" key="1">
    <source>
        <dbReference type="ARBA" id="ARBA00004123"/>
    </source>
</evidence>
<keyword evidence="5 7" id="KW-0508">mRNA splicing</keyword>
<dbReference type="Pfam" id="PF03371">
    <property type="entry name" value="PRP38"/>
    <property type="match status" value="1"/>
</dbReference>
<evidence type="ECO:0000256" key="2">
    <source>
        <dbReference type="ARBA" id="ARBA00006164"/>
    </source>
</evidence>
<name>A0ABN9VIP8_9DINO</name>
<evidence type="ECO:0000313" key="9">
    <source>
        <dbReference type="EMBL" id="CAK0873117.1"/>
    </source>
</evidence>
<feature type="compositionally biased region" description="Polar residues" evidence="8">
    <location>
        <begin position="312"/>
        <end position="321"/>
    </location>
</feature>
<protein>
    <recommendedName>
        <fullName evidence="7">Pre-mRNA-splicing factor 38</fullName>
    </recommendedName>
</protein>
<reference evidence="9" key="1">
    <citation type="submission" date="2023-10" db="EMBL/GenBank/DDBJ databases">
        <authorList>
            <person name="Chen Y."/>
            <person name="Shah S."/>
            <person name="Dougan E. K."/>
            <person name="Thang M."/>
            <person name="Chan C."/>
        </authorList>
    </citation>
    <scope>NUCLEOTIDE SEQUENCE [LARGE SCALE GENOMIC DNA]</scope>
</reference>
<organism evidence="9 10">
    <name type="scientific">Prorocentrum cordatum</name>
    <dbReference type="NCBI Taxonomy" id="2364126"/>
    <lineage>
        <taxon>Eukaryota</taxon>
        <taxon>Sar</taxon>
        <taxon>Alveolata</taxon>
        <taxon>Dinophyceae</taxon>
        <taxon>Prorocentrales</taxon>
        <taxon>Prorocentraceae</taxon>
        <taxon>Prorocentrum</taxon>
    </lineage>
</organism>
<evidence type="ECO:0000256" key="4">
    <source>
        <dbReference type="ARBA" id="ARBA00022728"/>
    </source>
</evidence>
<comment type="caution">
    <text evidence="9">The sequence shown here is derived from an EMBL/GenBank/DDBJ whole genome shotgun (WGS) entry which is preliminary data.</text>
</comment>
<evidence type="ECO:0000313" key="10">
    <source>
        <dbReference type="Proteomes" id="UP001189429"/>
    </source>
</evidence>
<comment type="subcellular location">
    <subcellularLocation>
        <location evidence="1 7">Nucleus</location>
    </subcellularLocation>
</comment>